<keyword evidence="4 9" id="KW-0349">Heme</keyword>
<dbReference type="CDD" id="cd11069">
    <property type="entry name" value="CYP_FUM15-like"/>
    <property type="match status" value="1"/>
</dbReference>
<dbReference type="GO" id="GO:0004497">
    <property type="term" value="F:monooxygenase activity"/>
    <property type="evidence" value="ECO:0007669"/>
    <property type="project" value="UniProtKB-KW"/>
</dbReference>
<dbReference type="Pfam" id="PF00067">
    <property type="entry name" value="p450"/>
    <property type="match status" value="1"/>
</dbReference>
<dbReference type="PANTHER" id="PTHR24305:SF166">
    <property type="entry name" value="CYTOCHROME P450 12A4, MITOCHONDRIAL-RELATED"/>
    <property type="match status" value="1"/>
</dbReference>
<dbReference type="GO" id="GO:0005506">
    <property type="term" value="F:iron ion binding"/>
    <property type="evidence" value="ECO:0007669"/>
    <property type="project" value="InterPro"/>
</dbReference>
<dbReference type="InterPro" id="IPR001128">
    <property type="entry name" value="Cyt_P450"/>
</dbReference>
<reference evidence="10 11" key="1">
    <citation type="journal article" date="2019" name="Nat. Ecol. Evol.">
        <title>Megaphylogeny resolves global patterns of mushroom evolution.</title>
        <authorList>
            <person name="Varga T."/>
            <person name="Krizsan K."/>
            <person name="Foldi C."/>
            <person name="Dima B."/>
            <person name="Sanchez-Garcia M."/>
            <person name="Sanchez-Ramirez S."/>
            <person name="Szollosi G.J."/>
            <person name="Szarkandi J.G."/>
            <person name="Papp V."/>
            <person name="Albert L."/>
            <person name="Andreopoulos W."/>
            <person name="Angelini C."/>
            <person name="Antonin V."/>
            <person name="Barry K.W."/>
            <person name="Bougher N.L."/>
            <person name="Buchanan P."/>
            <person name="Buyck B."/>
            <person name="Bense V."/>
            <person name="Catcheside P."/>
            <person name="Chovatia M."/>
            <person name="Cooper J."/>
            <person name="Damon W."/>
            <person name="Desjardin D."/>
            <person name="Finy P."/>
            <person name="Geml J."/>
            <person name="Haridas S."/>
            <person name="Hughes K."/>
            <person name="Justo A."/>
            <person name="Karasinski D."/>
            <person name="Kautmanova I."/>
            <person name="Kiss B."/>
            <person name="Kocsube S."/>
            <person name="Kotiranta H."/>
            <person name="LaButti K.M."/>
            <person name="Lechner B.E."/>
            <person name="Liimatainen K."/>
            <person name="Lipzen A."/>
            <person name="Lukacs Z."/>
            <person name="Mihaltcheva S."/>
            <person name="Morgado L.N."/>
            <person name="Niskanen T."/>
            <person name="Noordeloos M.E."/>
            <person name="Ohm R.A."/>
            <person name="Ortiz-Santana B."/>
            <person name="Ovrebo C."/>
            <person name="Racz N."/>
            <person name="Riley R."/>
            <person name="Savchenko A."/>
            <person name="Shiryaev A."/>
            <person name="Soop K."/>
            <person name="Spirin V."/>
            <person name="Szebenyi C."/>
            <person name="Tomsovsky M."/>
            <person name="Tulloss R.E."/>
            <person name="Uehling J."/>
            <person name="Grigoriev I.V."/>
            <person name="Vagvolgyi C."/>
            <person name="Papp T."/>
            <person name="Martin F.M."/>
            <person name="Miettinen O."/>
            <person name="Hibbett D.S."/>
            <person name="Nagy L.G."/>
        </authorList>
    </citation>
    <scope>NUCLEOTIDE SEQUENCE [LARGE SCALE GENOMIC DNA]</scope>
    <source>
        <strain evidence="10 11">OMC1185</strain>
    </source>
</reference>
<dbReference type="PANTHER" id="PTHR24305">
    <property type="entry name" value="CYTOCHROME P450"/>
    <property type="match status" value="1"/>
</dbReference>
<accession>A0A5C3N223</accession>
<gene>
    <name evidence="10" type="ORF">OE88DRAFT_1629936</name>
</gene>
<evidence type="ECO:0000256" key="3">
    <source>
        <dbReference type="ARBA" id="ARBA00010617"/>
    </source>
</evidence>
<dbReference type="AlphaFoldDB" id="A0A5C3N223"/>
<evidence type="ECO:0000256" key="9">
    <source>
        <dbReference type="PIRSR" id="PIRSR602401-1"/>
    </source>
</evidence>
<keyword evidence="11" id="KW-1185">Reference proteome</keyword>
<comment type="similarity">
    <text evidence="3">Belongs to the cytochrome P450 family.</text>
</comment>
<dbReference type="GO" id="GO:0016705">
    <property type="term" value="F:oxidoreductase activity, acting on paired donors, with incorporation or reduction of molecular oxygen"/>
    <property type="evidence" value="ECO:0007669"/>
    <property type="project" value="InterPro"/>
</dbReference>
<dbReference type="STRING" id="5364.A0A5C3N223"/>
<proteinExistence type="inferred from homology"/>
<keyword evidence="5 9" id="KW-0479">Metal-binding</keyword>
<dbReference type="InterPro" id="IPR036396">
    <property type="entry name" value="Cyt_P450_sf"/>
</dbReference>
<protein>
    <submittedName>
        <fullName evidence="10">Cytochrome P450</fullName>
    </submittedName>
</protein>
<dbReference type="Gene3D" id="1.10.630.10">
    <property type="entry name" value="Cytochrome P450"/>
    <property type="match status" value="1"/>
</dbReference>
<dbReference type="InterPro" id="IPR050121">
    <property type="entry name" value="Cytochrome_P450_monoxygenase"/>
</dbReference>
<evidence type="ECO:0000256" key="5">
    <source>
        <dbReference type="ARBA" id="ARBA00022723"/>
    </source>
</evidence>
<dbReference type="GO" id="GO:0020037">
    <property type="term" value="F:heme binding"/>
    <property type="evidence" value="ECO:0007669"/>
    <property type="project" value="InterPro"/>
</dbReference>
<feature type="binding site" description="axial binding residue" evidence="9">
    <location>
        <position position="482"/>
    </location>
    <ligand>
        <name>heme</name>
        <dbReference type="ChEBI" id="CHEBI:30413"/>
    </ligand>
    <ligandPart>
        <name>Fe</name>
        <dbReference type="ChEBI" id="CHEBI:18248"/>
    </ligandPart>
</feature>
<evidence type="ECO:0000256" key="7">
    <source>
        <dbReference type="ARBA" id="ARBA00023004"/>
    </source>
</evidence>
<comment type="cofactor">
    <cofactor evidence="1 9">
        <name>heme</name>
        <dbReference type="ChEBI" id="CHEBI:30413"/>
    </cofactor>
</comment>
<dbReference type="EMBL" id="ML213511">
    <property type="protein sequence ID" value="TFK51307.1"/>
    <property type="molecule type" value="Genomic_DNA"/>
</dbReference>
<dbReference type="PRINTS" id="PR00385">
    <property type="entry name" value="P450"/>
</dbReference>
<evidence type="ECO:0000256" key="4">
    <source>
        <dbReference type="ARBA" id="ARBA00022617"/>
    </source>
</evidence>
<evidence type="ECO:0000256" key="1">
    <source>
        <dbReference type="ARBA" id="ARBA00001971"/>
    </source>
</evidence>
<evidence type="ECO:0000256" key="6">
    <source>
        <dbReference type="ARBA" id="ARBA00023002"/>
    </source>
</evidence>
<evidence type="ECO:0000256" key="2">
    <source>
        <dbReference type="ARBA" id="ARBA00005179"/>
    </source>
</evidence>
<comment type="pathway">
    <text evidence="2">Secondary metabolite biosynthesis.</text>
</comment>
<evidence type="ECO:0000313" key="10">
    <source>
        <dbReference type="EMBL" id="TFK51307.1"/>
    </source>
</evidence>
<keyword evidence="8" id="KW-0503">Monooxygenase</keyword>
<name>A0A5C3N223_9AGAM</name>
<dbReference type="OrthoDB" id="1470350at2759"/>
<evidence type="ECO:0000256" key="8">
    <source>
        <dbReference type="ARBA" id="ARBA00023033"/>
    </source>
</evidence>
<dbReference type="PRINTS" id="PR00463">
    <property type="entry name" value="EP450I"/>
</dbReference>
<sequence length="543" mass="60755">MALSLIQWGLLSAIGLLLLHRLRHLFVRGPFHNIPGPASASLLSGNLKQIFDSNGWDFHRSLLEQYGSVAKVAGFLGEERLFISDPLALYHIVIKELPQWDEPRFFYRLNYLLFGDGVLAAEGEEHRKQRKMLNPVFSAKHLRDMVPIFLDVSYELRSVITNKIKDGATEIDMLDWMTRTALELIGRAGLGYSFNVMQDGSIDEYGSSIKSLFPILSDYMVFGDALPPLMKIGSPSFRRAAVETLPSKGIQQIKEKIDIMEKTSKQIYQEKLTALQRGDDELAKQVGGGKDIMSLLLKENLTASEKDRLPVSQVLGQMTSLIFAAMDTTSSALSKILYLLATHPEVQDKLRHEVREAHAAGEFTYDTLDKIPYLEAICRETLRLHPPVTMQNRRATHDTVLPLSMPIRGQDGTLVTEIPVPKGSKVIASILSLNRNKALWGADAYEWKPERWLAPLPAEITDSKIPGVYSNIMTFWGGPRGCIGFKFSLLEMKTVLSVLVETFKFELTEDIAWDMSIIVVPRPASAPADGKSPYLPMKITLVG</sequence>
<keyword evidence="6" id="KW-0560">Oxidoreductase</keyword>
<organism evidence="10 11">
    <name type="scientific">Heliocybe sulcata</name>
    <dbReference type="NCBI Taxonomy" id="5364"/>
    <lineage>
        <taxon>Eukaryota</taxon>
        <taxon>Fungi</taxon>
        <taxon>Dikarya</taxon>
        <taxon>Basidiomycota</taxon>
        <taxon>Agaricomycotina</taxon>
        <taxon>Agaricomycetes</taxon>
        <taxon>Gloeophyllales</taxon>
        <taxon>Gloeophyllaceae</taxon>
        <taxon>Heliocybe</taxon>
    </lineage>
</organism>
<dbReference type="Proteomes" id="UP000305948">
    <property type="component" value="Unassembled WGS sequence"/>
</dbReference>
<dbReference type="SUPFAM" id="SSF48264">
    <property type="entry name" value="Cytochrome P450"/>
    <property type="match status" value="1"/>
</dbReference>
<keyword evidence="7 9" id="KW-0408">Iron</keyword>
<evidence type="ECO:0000313" key="11">
    <source>
        <dbReference type="Proteomes" id="UP000305948"/>
    </source>
</evidence>
<dbReference type="InterPro" id="IPR002401">
    <property type="entry name" value="Cyt_P450_E_grp-I"/>
</dbReference>